<dbReference type="Proteomes" id="UP001140949">
    <property type="component" value="Unassembled WGS sequence"/>
</dbReference>
<dbReference type="AlphaFoldDB" id="A0AAX6HRU5"/>
<gene>
    <name evidence="1" type="ORF">M6B38_296600</name>
</gene>
<reference evidence="1" key="2">
    <citation type="submission" date="2023-04" db="EMBL/GenBank/DDBJ databases">
        <authorList>
            <person name="Bruccoleri R.E."/>
            <person name="Oakeley E.J."/>
            <person name="Faust A.-M."/>
            <person name="Dessus-Babus S."/>
            <person name="Altorfer M."/>
            <person name="Burckhardt D."/>
            <person name="Oertli M."/>
            <person name="Naumann U."/>
            <person name="Petersen F."/>
            <person name="Wong J."/>
        </authorList>
    </citation>
    <scope>NUCLEOTIDE SEQUENCE</scope>
    <source>
        <strain evidence="1">GSM-AAB239-AS_SAM_17_03QT</strain>
        <tissue evidence="1">Leaf</tissue>
    </source>
</reference>
<proteinExistence type="predicted"/>
<sequence length="85" mass="9811">MFGDFRAFLVNFRCNQDLELYLLDGTLLCIYHDKFIQAPIIVSKFSTTVSLVINVGEILVISMFCMSCFQLGMRKHLVFPITNIR</sequence>
<organism evidence="1 2">
    <name type="scientific">Iris pallida</name>
    <name type="common">Sweet iris</name>
    <dbReference type="NCBI Taxonomy" id="29817"/>
    <lineage>
        <taxon>Eukaryota</taxon>
        <taxon>Viridiplantae</taxon>
        <taxon>Streptophyta</taxon>
        <taxon>Embryophyta</taxon>
        <taxon>Tracheophyta</taxon>
        <taxon>Spermatophyta</taxon>
        <taxon>Magnoliopsida</taxon>
        <taxon>Liliopsida</taxon>
        <taxon>Asparagales</taxon>
        <taxon>Iridaceae</taxon>
        <taxon>Iridoideae</taxon>
        <taxon>Irideae</taxon>
        <taxon>Iris</taxon>
    </lineage>
</organism>
<name>A0AAX6HRU5_IRIPA</name>
<comment type="caution">
    <text evidence="1">The sequence shown here is derived from an EMBL/GenBank/DDBJ whole genome shotgun (WGS) entry which is preliminary data.</text>
</comment>
<dbReference type="EMBL" id="JANAVB010007199">
    <property type="protein sequence ID" value="KAJ6843433.1"/>
    <property type="molecule type" value="Genomic_DNA"/>
</dbReference>
<accession>A0AAX6HRU5</accession>
<keyword evidence="2" id="KW-1185">Reference proteome</keyword>
<protein>
    <submittedName>
        <fullName evidence="1">Uncharacterized protein</fullName>
    </submittedName>
</protein>
<evidence type="ECO:0000313" key="2">
    <source>
        <dbReference type="Proteomes" id="UP001140949"/>
    </source>
</evidence>
<evidence type="ECO:0000313" key="1">
    <source>
        <dbReference type="EMBL" id="KAJ6843433.1"/>
    </source>
</evidence>
<reference evidence="1" key="1">
    <citation type="journal article" date="2023" name="GigaByte">
        <title>Genome assembly of the bearded iris, Iris pallida Lam.</title>
        <authorList>
            <person name="Bruccoleri R.E."/>
            <person name="Oakeley E.J."/>
            <person name="Faust A.M.E."/>
            <person name="Altorfer M."/>
            <person name="Dessus-Babus S."/>
            <person name="Burckhardt D."/>
            <person name="Oertli M."/>
            <person name="Naumann U."/>
            <person name="Petersen F."/>
            <person name="Wong J."/>
        </authorList>
    </citation>
    <scope>NUCLEOTIDE SEQUENCE</scope>
    <source>
        <strain evidence="1">GSM-AAB239-AS_SAM_17_03QT</strain>
    </source>
</reference>